<dbReference type="Gene3D" id="3.40.50.2000">
    <property type="entry name" value="Glycogen Phosphorylase B"/>
    <property type="match status" value="1"/>
</dbReference>
<evidence type="ECO:0000313" key="2">
    <source>
        <dbReference type="EnsemblPlants" id="OBART09G03310.1"/>
    </source>
</evidence>
<evidence type="ECO:0000256" key="1">
    <source>
        <dbReference type="SAM" id="MobiDB-lite"/>
    </source>
</evidence>
<dbReference type="AlphaFoldDB" id="A0A0D3H4I5"/>
<dbReference type="EnsemblPlants" id="OBART09G03310.1">
    <property type="protein sequence ID" value="OBART09G03310.1"/>
    <property type="gene ID" value="OBART09G03310"/>
</dbReference>
<protein>
    <submittedName>
        <fullName evidence="2">Uncharacterized protein</fullName>
    </submittedName>
</protein>
<evidence type="ECO:0000313" key="3">
    <source>
        <dbReference type="Proteomes" id="UP000026960"/>
    </source>
</evidence>
<reference evidence="2" key="1">
    <citation type="journal article" date="2009" name="Rice">
        <title>De Novo Next Generation Sequencing of Plant Genomes.</title>
        <authorList>
            <person name="Rounsley S."/>
            <person name="Marri P.R."/>
            <person name="Yu Y."/>
            <person name="He R."/>
            <person name="Sisneros N."/>
            <person name="Goicoechea J.L."/>
            <person name="Lee S.J."/>
            <person name="Angelova A."/>
            <person name="Kudrna D."/>
            <person name="Luo M."/>
            <person name="Affourtit J."/>
            <person name="Desany B."/>
            <person name="Knight J."/>
            <person name="Niazi F."/>
            <person name="Egholm M."/>
            <person name="Wing R.A."/>
        </authorList>
    </citation>
    <scope>NUCLEOTIDE SEQUENCE [LARGE SCALE GENOMIC DNA]</scope>
    <source>
        <strain evidence="2">cv. IRGC 105608</strain>
    </source>
</reference>
<reference evidence="2" key="2">
    <citation type="submission" date="2015-03" db="UniProtKB">
        <authorList>
            <consortium name="EnsemblPlants"/>
        </authorList>
    </citation>
    <scope>IDENTIFICATION</scope>
</reference>
<accession>A0A0D3H4I5</accession>
<proteinExistence type="predicted"/>
<dbReference type="STRING" id="65489.A0A0D3H4I5"/>
<organism evidence="2">
    <name type="scientific">Oryza barthii</name>
    <dbReference type="NCBI Taxonomy" id="65489"/>
    <lineage>
        <taxon>Eukaryota</taxon>
        <taxon>Viridiplantae</taxon>
        <taxon>Streptophyta</taxon>
        <taxon>Embryophyta</taxon>
        <taxon>Tracheophyta</taxon>
        <taxon>Spermatophyta</taxon>
        <taxon>Magnoliopsida</taxon>
        <taxon>Liliopsida</taxon>
        <taxon>Poales</taxon>
        <taxon>Poaceae</taxon>
        <taxon>BOP clade</taxon>
        <taxon>Oryzoideae</taxon>
        <taxon>Oryzeae</taxon>
        <taxon>Oryzinae</taxon>
        <taxon>Oryza</taxon>
    </lineage>
</organism>
<sequence>MDGSAASCTSNSNTLPARTRAICIDGGSALRLRPAHGVGPPHTGGGHRTAAGHPRRALHRRRHVGHSGEVPARLRHLLLHARLTCLVVDFCHPWASELAAGLAAPRLTFFSIFGAYDSVADDNAPVVVPSLARRIEVTRAQALGFFCVPGWDKFADDVECRLWAAMARRGRA</sequence>
<feature type="region of interest" description="Disordered" evidence="1">
    <location>
        <begin position="35"/>
        <end position="66"/>
    </location>
</feature>
<name>A0A0D3H4I5_9ORYZ</name>
<dbReference type="PaxDb" id="65489-OBART09G03310.1"/>
<dbReference type="Proteomes" id="UP000026960">
    <property type="component" value="Chromosome 9"/>
</dbReference>
<feature type="compositionally biased region" description="Basic residues" evidence="1">
    <location>
        <begin position="53"/>
        <end position="65"/>
    </location>
</feature>
<dbReference type="HOGENOM" id="CLU_124132_0_0_1"/>
<dbReference type="Gramene" id="OBART09G03310.1">
    <property type="protein sequence ID" value="OBART09G03310.1"/>
    <property type="gene ID" value="OBART09G03310"/>
</dbReference>
<keyword evidence="3" id="KW-1185">Reference proteome</keyword>